<feature type="compositionally biased region" description="Basic and acidic residues" evidence="1">
    <location>
        <begin position="91"/>
        <end position="100"/>
    </location>
</feature>
<protein>
    <submittedName>
        <fullName evidence="2">Uncharacterized protein</fullName>
    </submittedName>
</protein>
<evidence type="ECO:0000313" key="2">
    <source>
        <dbReference type="EMBL" id="KAK0420479.1"/>
    </source>
</evidence>
<gene>
    <name evidence="2" type="ORF">QR680_014708</name>
</gene>
<dbReference type="AlphaFoldDB" id="A0AA39IC34"/>
<dbReference type="EMBL" id="JAUCMV010000002">
    <property type="protein sequence ID" value="KAK0420479.1"/>
    <property type="molecule type" value="Genomic_DNA"/>
</dbReference>
<comment type="caution">
    <text evidence="2">The sequence shown here is derived from an EMBL/GenBank/DDBJ whole genome shotgun (WGS) entry which is preliminary data.</text>
</comment>
<proteinExistence type="predicted"/>
<keyword evidence="3" id="KW-1185">Reference proteome</keyword>
<feature type="region of interest" description="Disordered" evidence="1">
    <location>
        <begin position="91"/>
        <end position="115"/>
    </location>
</feature>
<dbReference type="Proteomes" id="UP001175271">
    <property type="component" value="Unassembled WGS sequence"/>
</dbReference>
<name>A0AA39IC34_9BILA</name>
<organism evidence="2 3">
    <name type="scientific">Steinernema hermaphroditum</name>
    <dbReference type="NCBI Taxonomy" id="289476"/>
    <lineage>
        <taxon>Eukaryota</taxon>
        <taxon>Metazoa</taxon>
        <taxon>Ecdysozoa</taxon>
        <taxon>Nematoda</taxon>
        <taxon>Chromadorea</taxon>
        <taxon>Rhabditida</taxon>
        <taxon>Tylenchina</taxon>
        <taxon>Panagrolaimomorpha</taxon>
        <taxon>Strongyloidoidea</taxon>
        <taxon>Steinernematidae</taxon>
        <taxon>Steinernema</taxon>
    </lineage>
</organism>
<reference evidence="2" key="1">
    <citation type="submission" date="2023-06" db="EMBL/GenBank/DDBJ databases">
        <title>Genomic analysis of the entomopathogenic nematode Steinernema hermaphroditum.</title>
        <authorList>
            <person name="Schwarz E.M."/>
            <person name="Heppert J.K."/>
            <person name="Baniya A."/>
            <person name="Schwartz H.T."/>
            <person name="Tan C.-H."/>
            <person name="Antoshechkin I."/>
            <person name="Sternberg P.W."/>
            <person name="Goodrich-Blair H."/>
            <person name="Dillman A.R."/>
        </authorList>
    </citation>
    <scope>NUCLEOTIDE SEQUENCE</scope>
    <source>
        <strain evidence="2">PS9179</strain>
        <tissue evidence="2">Whole animal</tissue>
    </source>
</reference>
<evidence type="ECO:0000256" key="1">
    <source>
        <dbReference type="SAM" id="MobiDB-lite"/>
    </source>
</evidence>
<accession>A0AA39IC34</accession>
<sequence length="130" mass="14378">MAREKERRGMRWALNNARFTNRRIPEEDTGGLGVAVGSARDGYDSRWADDRCCDFSEVRRTRIVKSGSAGSSVATRKSQLVVDRRRSVDELDVRGDERAESAGADGGAKDNTSGDTDKTVIAKILRFLKL</sequence>
<evidence type="ECO:0000313" key="3">
    <source>
        <dbReference type="Proteomes" id="UP001175271"/>
    </source>
</evidence>